<dbReference type="PROSITE" id="PS51383">
    <property type="entry name" value="YJEF_C_3"/>
    <property type="match status" value="1"/>
</dbReference>
<dbReference type="NCBIfam" id="TIGR00197">
    <property type="entry name" value="yjeF_nterm"/>
    <property type="match status" value="1"/>
</dbReference>
<evidence type="ECO:0000256" key="1">
    <source>
        <dbReference type="ARBA" id="ARBA00000013"/>
    </source>
</evidence>
<dbReference type="GO" id="GO:0110051">
    <property type="term" value="P:metabolite repair"/>
    <property type="evidence" value="ECO:0007669"/>
    <property type="project" value="TreeGrafter"/>
</dbReference>
<dbReference type="GO" id="GO:0046496">
    <property type="term" value="P:nicotinamide nucleotide metabolic process"/>
    <property type="evidence" value="ECO:0007669"/>
    <property type="project" value="UniProtKB-UniRule"/>
</dbReference>
<dbReference type="GO" id="GO:0005524">
    <property type="term" value="F:ATP binding"/>
    <property type="evidence" value="ECO:0007669"/>
    <property type="project" value="UniProtKB-UniRule"/>
</dbReference>
<dbReference type="InterPro" id="IPR030677">
    <property type="entry name" value="Nnr"/>
</dbReference>
<reference evidence="22" key="1">
    <citation type="submission" date="2019-02" db="EMBL/GenBank/DDBJ databases">
        <authorList>
            <person name="Gruber-Vodicka R. H."/>
            <person name="Seah K. B. B."/>
        </authorList>
    </citation>
    <scope>NUCLEOTIDE SEQUENCE</scope>
    <source>
        <strain evidence="22">BECK_DK47</strain>
    </source>
</reference>
<proteinExistence type="inferred from homology"/>
<dbReference type="EC" id="5.1.99.6" evidence="19"/>
<evidence type="ECO:0000256" key="10">
    <source>
        <dbReference type="ARBA" id="ARBA00023027"/>
    </source>
</evidence>
<comment type="caution">
    <text evidence="18">Lacks conserved residue(s) required for the propagation of feature annotation.</text>
</comment>
<dbReference type="PROSITE" id="PS51385">
    <property type="entry name" value="YJEF_N"/>
    <property type="match status" value="1"/>
</dbReference>
<dbReference type="SUPFAM" id="SSF64153">
    <property type="entry name" value="YjeF N-terminal domain-like"/>
    <property type="match status" value="1"/>
</dbReference>
<evidence type="ECO:0000256" key="5">
    <source>
        <dbReference type="ARBA" id="ARBA00022723"/>
    </source>
</evidence>
<dbReference type="HAMAP" id="MF_01965">
    <property type="entry name" value="NADHX_dehydratase"/>
    <property type="match status" value="1"/>
</dbReference>
<comment type="catalytic activity">
    <reaction evidence="2 18 19">
        <text>(6R)-NADPHX = (6S)-NADPHX</text>
        <dbReference type="Rhea" id="RHEA:32227"/>
        <dbReference type="ChEBI" id="CHEBI:64076"/>
        <dbReference type="ChEBI" id="CHEBI:64077"/>
        <dbReference type="EC" id="5.1.99.6"/>
    </reaction>
</comment>
<keyword evidence="10 17" id="KW-0520">NAD</keyword>
<feature type="binding site" evidence="17">
    <location>
        <position position="398"/>
    </location>
    <ligand>
        <name>(6S)-NADPHX</name>
        <dbReference type="ChEBI" id="CHEBI:64076"/>
    </ligand>
</feature>
<evidence type="ECO:0000259" key="21">
    <source>
        <dbReference type="PROSITE" id="PS51385"/>
    </source>
</evidence>
<feature type="binding site" evidence="18">
    <location>
        <begin position="144"/>
        <end position="150"/>
    </location>
    <ligand>
        <name>(6S)-NADPHX</name>
        <dbReference type="ChEBI" id="CHEBI:64076"/>
    </ligand>
</feature>
<evidence type="ECO:0000256" key="12">
    <source>
        <dbReference type="ARBA" id="ARBA00023239"/>
    </source>
</evidence>
<dbReference type="HAMAP" id="MF_01966">
    <property type="entry name" value="NADHX_epimerase"/>
    <property type="match status" value="1"/>
</dbReference>
<feature type="binding site" evidence="17">
    <location>
        <position position="464"/>
    </location>
    <ligand>
        <name>AMP</name>
        <dbReference type="ChEBI" id="CHEBI:456215"/>
    </ligand>
</feature>
<feature type="binding site" evidence="17">
    <location>
        <position position="276"/>
    </location>
    <ligand>
        <name>(6S)-NADPHX</name>
        <dbReference type="ChEBI" id="CHEBI:64076"/>
    </ligand>
</feature>
<dbReference type="EMBL" id="CAADEX010000062">
    <property type="protein sequence ID" value="VFJ56939.1"/>
    <property type="molecule type" value="Genomic_DNA"/>
</dbReference>
<comment type="catalytic activity">
    <reaction evidence="15 17 19">
        <text>(6S)-NADHX + ADP = AMP + phosphate + NADH + H(+)</text>
        <dbReference type="Rhea" id="RHEA:32223"/>
        <dbReference type="ChEBI" id="CHEBI:15378"/>
        <dbReference type="ChEBI" id="CHEBI:43474"/>
        <dbReference type="ChEBI" id="CHEBI:57945"/>
        <dbReference type="ChEBI" id="CHEBI:64074"/>
        <dbReference type="ChEBI" id="CHEBI:456215"/>
        <dbReference type="ChEBI" id="CHEBI:456216"/>
        <dbReference type="EC" id="4.2.1.136"/>
    </reaction>
</comment>
<comment type="cofactor">
    <cofactor evidence="17">
        <name>Mg(2+)</name>
        <dbReference type="ChEBI" id="CHEBI:18420"/>
    </cofactor>
</comment>
<comment type="subunit">
    <text evidence="17">Homotetramer.</text>
</comment>
<evidence type="ECO:0000256" key="16">
    <source>
        <dbReference type="ARBA" id="ARBA00049209"/>
    </source>
</evidence>
<dbReference type="InterPro" id="IPR029056">
    <property type="entry name" value="Ribokinase-like"/>
</dbReference>
<keyword evidence="13" id="KW-0511">Multifunctional enzyme</keyword>
<comment type="similarity">
    <text evidence="3 19">In the N-terminal section; belongs to the NnrE/AIBP family.</text>
</comment>
<comment type="similarity">
    <text evidence="4 19">In the C-terminal section; belongs to the NnrD/CARKD family.</text>
</comment>
<comment type="similarity">
    <text evidence="18">Belongs to the NnrE/AIBP family.</text>
</comment>
<dbReference type="InterPro" id="IPR000631">
    <property type="entry name" value="CARKD"/>
</dbReference>
<feature type="binding site" evidence="18">
    <location>
        <begin position="69"/>
        <end position="73"/>
    </location>
    <ligand>
        <name>(6S)-NADPHX</name>
        <dbReference type="ChEBI" id="CHEBI:64076"/>
    </ligand>
</feature>
<evidence type="ECO:0000256" key="11">
    <source>
        <dbReference type="ARBA" id="ARBA00023235"/>
    </source>
</evidence>
<keyword evidence="7 17" id="KW-0067">ATP-binding</keyword>
<dbReference type="PANTHER" id="PTHR12592:SF0">
    <property type="entry name" value="ATP-DEPENDENT (S)-NAD(P)H-HYDRATE DEHYDRATASE"/>
    <property type="match status" value="1"/>
</dbReference>
<sequence length="546" mass="57092">MQSRSRQTPALPEALYRAEQVRELDRIAIEELGIPGAVLMERAGLATFRAMQNRWPNAQRIRILCGGGNNGGDGFVIARYARRAGLDVKVFPIGDPDRLGEDARGAFDAMREAGVSPAKFEPGGAHALTGVLEDADIVVDALFGTGLDREITGHWADVIAAIDSVAGAKVAVDIPSGLHADTGQVLGRSIRADLTVTFIGLKQGMFTGEGRDRCGHILFDDLAVPEAVYRRFAPSARRMDYEGACHILSKPRARAAHKGDFGHVLIVGSDNGFTGAARMAGEAAARAGAGLVSIATRAAHAAIIGSSRPELMCHGVENSEELEPLLARATVIAAGPGLGRSGWGRTMLEAVLKTDLPMVIDADGLNLLATITDGVSVHQASLSEVIASRGVHRVFTPHPGEAGRLLGCSAAKVQADRFQAARALVTRLGGTVVLKGSGTLVLGEKGVPHVAWEGNPGMATGGMGDVLTGLIAGLMAQGIDAFDAARLGVCLHGRAADLDAEKEGERGMLAGDLMEWIRPLVNPVTHGDGKRVAWNAGYDAVAARAV</sequence>
<evidence type="ECO:0000256" key="17">
    <source>
        <dbReference type="HAMAP-Rule" id="MF_01965"/>
    </source>
</evidence>
<keyword evidence="6 17" id="KW-0547">Nucleotide-binding</keyword>
<dbReference type="Gene3D" id="3.40.1190.20">
    <property type="match status" value="1"/>
</dbReference>
<name>A0A450SSB0_9GAMM</name>
<evidence type="ECO:0000259" key="20">
    <source>
        <dbReference type="PROSITE" id="PS51383"/>
    </source>
</evidence>
<feature type="domain" description="YjeF C-terminal" evidence="20">
    <location>
        <begin position="241"/>
        <end position="524"/>
    </location>
</feature>
<feature type="binding site" evidence="18">
    <location>
        <position position="176"/>
    </location>
    <ligand>
        <name>K(+)</name>
        <dbReference type="ChEBI" id="CHEBI:29103"/>
    </ligand>
</feature>
<dbReference type="InterPro" id="IPR004443">
    <property type="entry name" value="YjeF_N_dom"/>
</dbReference>
<dbReference type="FunFam" id="3.40.50.10260:FF:000003">
    <property type="entry name" value="Multifunctional fusion protein"/>
    <property type="match status" value="1"/>
</dbReference>
<dbReference type="NCBIfam" id="TIGR00196">
    <property type="entry name" value="yjeF_cterm"/>
    <property type="match status" value="1"/>
</dbReference>
<feature type="binding site" evidence="17">
    <location>
        <position position="465"/>
    </location>
    <ligand>
        <name>(6S)-NADPHX</name>
        <dbReference type="ChEBI" id="CHEBI:64076"/>
    </ligand>
</feature>
<dbReference type="EC" id="4.2.1.136" evidence="19"/>
<feature type="binding site" evidence="18">
    <location>
        <position position="70"/>
    </location>
    <ligand>
        <name>K(+)</name>
        <dbReference type="ChEBI" id="CHEBI:29103"/>
    </ligand>
</feature>
<keyword evidence="11 18" id="KW-0413">Isomerase</keyword>
<protein>
    <recommendedName>
        <fullName evidence="19">Bifunctional NAD(P)H-hydrate repair enzyme</fullName>
    </recommendedName>
    <alternativeName>
        <fullName evidence="19">Nicotinamide nucleotide repair protein</fullName>
    </alternativeName>
    <domain>
        <recommendedName>
            <fullName evidence="19">ADP-dependent (S)-NAD(P)H-hydrate dehydratase</fullName>
            <ecNumber evidence="19">4.2.1.136</ecNumber>
        </recommendedName>
        <alternativeName>
            <fullName evidence="19">ADP-dependent NAD(P)HX dehydratase</fullName>
        </alternativeName>
    </domain>
    <domain>
        <recommendedName>
            <fullName evidence="19">NAD(P)H-hydrate epimerase</fullName>
            <ecNumber evidence="19">5.1.99.6</ecNumber>
        </recommendedName>
    </domain>
</protein>
<dbReference type="PIRSF" id="PIRSF017184">
    <property type="entry name" value="Nnr"/>
    <property type="match status" value="1"/>
</dbReference>
<dbReference type="PANTHER" id="PTHR12592">
    <property type="entry name" value="ATP-DEPENDENT (S)-NAD(P)H-HYDRATE DEHYDRATASE FAMILY MEMBER"/>
    <property type="match status" value="1"/>
</dbReference>
<comment type="cofactor">
    <cofactor evidence="18 19">
        <name>K(+)</name>
        <dbReference type="ChEBI" id="CHEBI:29103"/>
    </cofactor>
    <text evidence="18 19">Binds 1 potassium ion per subunit.</text>
</comment>
<evidence type="ECO:0000256" key="13">
    <source>
        <dbReference type="ARBA" id="ARBA00023268"/>
    </source>
</evidence>
<feature type="binding site" evidence="18">
    <location>
        <position position="173"/>
    </location>
    <ligand>
        <name>(6S)-NADPHX</name>
        <dbReference type="ChEBI" id="CHEBI:64076"/>
    </ligand>
</feature>
<dbReference type="GO" id="GO:0052855">
    <property type="term" value="F:ADP-dependent NAD(P)H-hydrate dehydratase activity"/>
    <property type="evidence" value="ECO:0007669"/>
    <property type="project" value="UniProtKB-UniRule"/>
</dbReference>
<comment type="catalytic activity">
    <reaction evidence="1 18 19">
        <text>(6R)-NADHX = (6S)-NADHX</text>
        <dbReference type="Rhea" id="RHEA:32215"/>
        <dbReference type="ChEBI" id="CHEBI:64074"/>
        <dbReference type="ChEBI" id="CHEBI:64075"/>
        <dbReference type="EC" id="5.1.99.6"/>
    </reaction>
</comment>
<dbReference type="CDD" id="cd01171">
    <property type="entry name" value="YXKO-related"/>
    <property type="match status" value="1"/>
</dbReference>
<evidence type="ECO:0000256" key="7">
    <source>
        <dbReference type="ARBA" id="ARBA00022840"/>
    </source>
</evidence>
<dbReference type="GO" id="GO:0046872">
    <property type="term" value="F:metal ion binding"/>
    <property type="evidence" value="ECO:0007669"/>
    <property type="project" value="UniProtKB-UniRule"/>
</dbReference>
<evidence type="ECO:0000256" key="19">
    <source>
        <dbReference type="PIRNR" id="PIRNR017184"/>
    </source>
</evidence>
<evidence type="ECO:0000256" key="15">
    <source>
        <dbReference type="ARBA" id="ARBA00048238"/>
    </source>
</evidence>
<accession>A0A450SSB0</accession>
<gene>
    <name evidence="18" type="primary">nnrE</name>
    <name evidence="17" type="synonym">nnrD</name>
    <name evidence="22" type="ORF">BECKDK2373B_GA0170837_10628</name>
</gene>
<dbReference type="PROSITE" id="PS01050">
    <property type="entry name" value="YJEF_C_2"/>
    <property type="match status" value="1"/>
</dbReference>
<keyword evidence="12 17" id="KW-0456">Lyase</keyword>
<comment type="function">
    <text evidence="14 19">Bifunctional enzyme that catalyzes the epimerization of the S- and R-forms of NAD(P)HX and the dehydration of the S-form of NAD(P)HX at the expense of ADP, which is converted to AMP. This allows the repair of both epimers of NAD(P)HX, a damaged form of NAD(P)H that is a result of enzymatic or heat-dependent hydration.</text>
</comment>
<evidence type="ECO:0000256" key="2">
    <source>
        <dbReference type="ARBA" id="ARBA00000909"/>
    </source>
</evidence>
<dbReference type="Pfam" id="PF01256">
    <property type="entry name" value="Carb_kinase"/>
    <property type="match status" value="1"/>
</dbReference>
<dbReference type="AlphaFoldDB" id="A0A450SSB0"/>
<comment type="function">
    <text evidence="18">Catalyzes the epimerization of the S- and R-forms of NAD(P)HX, a damaged form of NAD(P)H that is a result of enzymatic or heat-dependent hydration. This is a prerequisite for the S-specific NAD(P)H-hydrate dehydratase to allow the repair of both epimers of NAD(P)HX.</text>
</comment>
<feature type="domain" description="YjeF N-terminal" evidence="21">
    <location>
        <begin position="21"/>
        <end position="230"/>
    </location>
</feature>
<evidence type="ECO:0000256" key="14">
    <source>
        <dbReference type="ARBA" id="ARBA00025153"/>
    </source>
</evidence>
<feature type="binding site" evidence="17">
    <location>
        <begin position="435"/>
        <end position="439"/>
    </location>
    <ligand>
        <name>AMP</name>
        <dbReference type="ChEBI" id="CHEBI:456215"/>
    </ligand>
</feature>
<evidence type="ECO:0000256" key="4">
    <source>
        <dbReference type="ARBA" id="ARBA00009524"/>
    </source>
</evidence>
<evidence type="ECO:0000256" key="6">
    <source>
        <dbReference type="ARBA" id="ARBA00022741"/>
    </source>
</evidence>
<organism evidence="22">
    <name type="scientific">Candidatus Kentrum sp. DK</name>
    <dbReference type="NCBI Taxonomy" id="2126562"/>
    <lineage>
        <taxon>Bacteria</taxon>
        <taxon>Pseudomonadati</taxon>
        <taxon>Pseudomonadota</taxon>
        <taxon>Gammaproteobacteria</taxon>
        <taxon>Candidatus Kentrum</taxon>
    </lineage>
</organism>
<evidence type="ECO:0000256" key="3">
    <source>
        <dbReference type="ARBA" id="ARBA00006001"/>
    </source>
</evidence>
<dbReference type="GO" id="GO:0052856">
    <property type="term" value="F:NAD(P)HX epimerase activity"/>
    <property type="evidence" value="ECO:0007669"/>
    <property type="project" value="UniProtKB-UniRule"/>
</dbReference>
<keyword evidence="5 18" id="KW-0479">Metal-binding</keyword>
<keyword evidence="8 17" id="KW-0521">NADP</keyword>
<comment type="catalytic activity">
    <reaction evidence="16 17 19">
        <text>(6S)-NADPHX + ADP = AMP + phosphate + NADPH + H(+)</text>
        <dbReference type="Rhea" id="RHEA:32235"/>
        <dbReference type="ChEBI" id="CHEBI:15378"/>
        <dbReference type="ChEBI" id="CHEBI:43474"/>
        <dbReference type="ChEBI" id="CHEBI:57783"/>
        <dbReference type="ChEBI" id="CHEBI:64076"/>
        <dbReference type="ChEBI" id="CHEBI:456215"/>
        <dbReference type="ChEBI" id="CHEBI:456216"/>
        <dbReference type="EC" id="4.2.1.136"/>
    </reaction>
</comment>
<feature type="binding site" evidence="17">
    <location>
        <position position="337"/>
    </location>
    <ligand>
        <name>(6S)-NADPHX</name>
        <dbReference type="ChEBI" id="CHEBI:64076"/>
    </ligand>
</feature>
<evidence type="ECO:0000256" key="9">
    <source>
        <dbReference type="ARBA" id="ARBA00022958"/>
    </source>
</evidence>
<evidence type="ECO:0000256" key="8">
    <source>
        <dbReference type="ARBA" id="ARBA00022857"/>
    </source>
</evidence>
<keyword evidence="9 18" id="KW-0630">Potassium</keyword>
<dbReference type="SUPFAM" id="SSF53613">
    <property type="entry name" value="Ribokinase-like"/>
    <property type="match status" value="1"/>
</dbReference>
<evidence type="ECO:0000256" key="18">
    <source>
        <dbReference type="HAMAP-Rule" id="MF_01966"/>
    </source>
</evidence>
<dbReference type="Pfam" id="PF03853">
    <property type="entry name" value="YjeF_N"/>
    <property type="match status" value="1"/>
</dbReference>
<dbReference type="InterPro" id="IPR036652">
    <property type="entry name" value="YjeF_N_dom_sf"/>
</dbReference>
<dbReference type="InterPro" id="IPR017953">
    <property type="entry name" value="Carbohydrate_kinase_pred_CS"/>
</dbReference>
<comment type="similarity">
    <text evidence="17">Belongs to the NnrD/CARKD family.</text>
</comment>
<feature type="binding site" evidence="18">
    <location>
        <position position="140"/>
    </location>
    <ligand>
        <name>K(+)</name>
        <dbReference type="ChEBI" id="CHEBI:29103"/>
    </ligand>
</feature>
<comment type="function">
    <text evidence="17">Catalyzes the dehydration of the S-form of NAD(P)HX at the expense of ADP, which is converted to AMP. Together with NAD(P)HX epimerase, which catalyzes the epimerization of the S- and R-forms, the enzyme allows the repair of both epimers of NAD(P)HX, a damaged form of NAD(P)H that is a result of enzymatic or heat-dependent hydration.</text>
</comment>
<dbReference type="Gene3D" id="3.40.50.10260">
    <property type="entry name" value="YjeF N-terminal domain"/>
    <property type="match status" value="1"/>
</dbReference>
<evidence type="ECO:0000313" key="22">
    <source>
        <dbReference type="EMBL" id="VFJ56939.1"/>
    </source>
</evidence>